<feature type="signal peptide" evidence="1">
    <location>
        <begin position="1"/>
        <end position="17"/>
    </location>
</feature>
<evidence type="ECO:0000256" key="1">
    <source>
        <dbReference type="SAM" id="SignalP"/>
    </source>
</evidence>
<proteinExistence type="predicted"/>
<sequence length="41" mass="4417">MLCGLKITLLKTAGLHCLLVRILWSHFIGSETLGGNTHGPD</sequence>
<organism evidence="2">
    <name type="scientific">Anguilla anguilla</name>
    <name type="common">European freshwater eel</name>
    <name type="synonym">Muraena anguilla</name>
    <dbReference type="NCBI Taxonomy" id="7936"/>
    <lineage>
        <taxon>Eukaryota</taxon>
        <taxon>Metazoa</taxon>
        <taxon>Chordata</taxon>
        <taxon>Craniata</taxon>
        <taxon>Vertebrata</taxon>
        <taxon>Euteleostomi</taxon>
        <taxon>Actinopterygii</taxon>
        <taxon>Neopterygii</taxon>
        <taxon>Teleostei</taxon>
        <taxon>Anguilliformes</taxon>
        <taxon>Anguillidae</taxon>
        <taxon>Anguilla</taxon>
    </lineage>
</organism>
<evidence type="ECO:0000313" key="2">
    <source>
        <dbReference type="EMBL" id="JAH76700.1"/>
    </source>
</evidence>
<accession>A0A0E9VGX4</accession>
<dbReference type="EMBL" id="GBXM01031877">
    <property type="protein sequence ID" value="JAH76700.1"/>
    <property type="molecule type" value="Transcribed_RNA"/>
</dbReference>
<dbReference type="AlphaFoldDB" id="A0A0E9VGX4"/>
<reference evidence="2" key="2">
    <citation type="journal article" date="2015" name="Fish Shellfish Immunol.">
        <title>Early steps in the European eel (Anguilla anguilla)-Vibrio vulnificus interaction in the gills: Role of the RtxA13 toxin.</title>
        <authorList>
            <person name="Callol A."/>
            <person name="Pajuelo D."/>
            <person name="Ebbesson L."/>
            <person name="Teles M."/>
            <person name="MacKenzie S."/>
            <person name="Amaro C."/>
        </authorList>
    </citation>
    <scope>NUCLEOTIDE SEQUENCE</scope>
</reference>
<protein>
    <submittedName>
        <fullName evidence="2">Uncharacterized protein</fullName>
    </submittedName>
</protein>
<name>A0A0E9VGX4_ANGAN</name>
<reference evidence="2" key="1">
    <citation type="submission" date="2014-11" db="EMBL/GenBank/DDBJ databases">
        <authorList>
            <person name="Amaro Gonzalez C."/>
        </authorList>
    </citation>
    <scope>NUCLEOTIDE SEQUENCE</scope>
</reference>
<feature type="chain" id="PRO_5002433932" evidence="1">
    <location>
        <begin position="18"/>
        <end position="41"/>
    </location>
</feature>
<keyword evidence="1" id="KW-0732">Signal</keyword>